<feature type="region of interest" description="Disordered" evidence="1">
    <location>
        <begin position="1"/>
        <end position="60"/>
    </location>
</feature>
<reference evidence="2 3" key="1">
    <citation type="submission" date="2015-01" db="EMBL/GenBank/DDBJ databases">
        <title>Enhanced salinomycin production by adjusting the supply of polyketide extender units in Streptomyce albus DSM 41398.</title>
        <authorList>
            <person name="Lu C."/>
        </authorList>
    </citation>
    <scope>NUCLEOTIDE SEQUENCE [LARGE SCALE GENOMIC DNA]</scope>
    <source>
        <strain evidence="3">ATCC 21838 / DSM 41398 / FERM P-419 / JCM 4703 / NBRC 107858</strain>
    </source>
</reference>
<proteinExistence type="predicted"/>
<sequence length="60" mass="6256">MRDPGRRRAVRTRSAPKGFFCGRSRAPLRHAAAPAPARGTGAAGACGRVRAPGRSPCTRA</sequence>
<accession>A0A0B5F240</accession>
<keyword evidence="3" id="KW-1185">Reference proteome</keyword>
<organism evidence="2 3">
    <name type="scientific">Streptomyces albus (strain ATCC 21838 / DSM 41398 / FERM P-419 / JCM 4703 / NBRC 107858)</name>
    <dbReference type="NCBI Taxonomy" id="1081613"/>
    <lineage>
        <taxon>Bacteria</taxon>
        <taxon>Bacillati</taxon>
        <taxon>Actinomycetota</taxon>
        <taxon>Actinomycetes</taxon>
        <taxon>Kitasatosporales</taxon>
        <taxon>Streptomycetaceae</taxon>
        <taxon>Streptomyces</taxon>
    </lineage>
</organism>
<evidence type="ECO:0000256" key="1">
    <source>
        <dbReference type="SAM" id="MobiDB-lite"/>
    </source>
</evidence>
<evidence type="ECO:0000313" key="2">
    <source>
        <dbReference type="EMBL" id="AJE84367.1"/>
    </source>
</evidence>
<dbReference type="AlphaFoldDB" id="A0A0B5F240"/>
<dbReference type="Proteomes" id="UP000031523">
    <property type="component" value="Chromosome"/>
</dbReference>
<dbReference type="EMBL" id="CP010519">
    <property type="protein sequence ID" value="AJE84367.1"/>
    <property type="molecule type" value="Genomic_DNA"/>
</dbReference>
<protein>
    <submittedName>
        <fullName evidence="2">Uncharacterized protein</fullName>
    </submittedName>
</protein>
<evidence type="ECO:0000313" key="3">
    <source>
        <dbReference type="Proteomes" id="UP000031523"/>
    </source>
</evidence>
<feature type="compositionally biased region" description="Low complexity" evidence="1">
    <location>
        <begin position="23"/>
        <end position="54"/>
    </location>
</feature>
<gene>
    <name evidence="2" type="ORF">SLNWT_3991</name>
</gene>
<name>A0A0B5F240_STRA4</name>
<dbReference type="KEGG" id="sals:SLNWT_3991"/>